<dbReference type="Proteomes" id="UP000504608">
    <property type="component" value="Unplaced"/>
</dbReference>
<feature type="transmembrane region" description="Helical" evidence="2">
    <location>
        <begin position="127"/>
        <end position="147"/>
    </location>
</feature>
<feature type="region of interest" description="Disordered" evidence="1">
    <location>
        <begin position="28"/>
        <end position="121"/>
    </location>
</feature>
<organism evidence="4 5">
    <name type="scientific">Cucurbita maxima</name>
    <name type="common">Pumpkin</name>
    <name type="synonym">Winter squash</name>
    <dbReference type="NCBI Taxonomy" id="3661"/>
    <lineage>
        <taxon>Eukaryota</taxon>
        <taxon>Viridiplantae</taxon>
        <taxon>Streptophyta</taxon>
        <taxon>Embryophyta</taxon>
        <taxon>Tracheophyta</taxon>
        <taxon>Spermatophyta</taxon>
        <taxon>Magnoliopsida</taxon>
        <taxon>eudicotyledons</taxon>
        <taxon>Gunneridae</taxon>
        <taxon>Pentapetalae</taxon>
        <taxon>rosids</taxon>
        <taxon>fabids</taxon>
        <taxon>Cucurbitales</taxon>
        <taxon>Cucurbitaceae</taxon>
        <taxon>Cucurbiteae</taxon>
        <taxon>Cucurbita</taxon>
    </lineage>
</organism>
<evidence type="ECO:0000313" key="5">
    <source>
        <dbReference type="RefSeq" id="XP_022995398.1"/>
    </source>
</evidence>
<keyword evidence="4" id="KW-1185">Reference proteome</keyword>
<evidence type="ECO:0000313" key="4">
    <source>
        <dbReference type="Proteomes" id="UP000504608"/>
    </source>
</evidence>
<feature type="compositionally biased region" description="Low complexity" evidence="1">
    <location>
        <begin position="55"/>
        <end position="65"/>
    </location>
</feature>
<dbReference type="KEGG" id="cmax:111490958"/>
<dbReference type="GeneID" id="111490958"/>
<evidence type="ECO:0000256" key="3">
    <source>
        <dbReference type="SAM" id="SignalP"/>
    </source>
</evidence>
<name>A0A6J1K7T9_CUCMA</name>
<keyword evidence="2" id="KW-0812">Transmembrane</keyword>
<dbReference type="PANTHER" id="PTHR36721">
    <property type="entry name" value="PROLINE-RICH FAMILY PROTEIN"/>
    <property type="match status" value="1"/>
</dbReference>
<dbReference type="RefSeq" id="XP_022995398.1">
    <property type="nucleotide sequence ID" value="XM_023139630.1"/>
</dbReference>
<feature type="signal peptide" evidence="3">
    <location>
        <begin position="1"/>
        <end position="21"/>
    </location>
</feature>
<accession>A0A6J1K7T9</accession>
<feature type="chain" id="PRO_5026971215" evidence="3">
    <location>
        <begin position="22"/>
        <end position="168"/>
    </location>
</feature>
<feature type="compositionally biased region" description="Pro residues" evidence="1">
    <location>
        <begin position="44"/>
        <end position="54"/>
    </location>
</feature>
<dbReference type="PANTHER" id="PTHR36721:SF8">
    <property type="entry name" value="EARLY NODULIN-20-LIKE"/>
    <property type="match status" value="1"/>
</dbReference>
<keyword evidence="3" id="KW-0732">Signal</keyword>
<keyword evidence="2" id="KW-0472">Membrane</keyword>
<proteinExistence type="predicted"/>
<dbReference type="AlphaFoldDB" id="A0A6J1K7T9"/>
<sequence>MAKSVAFCCLLLMFVAVFMDAAFSLEQPVEVPPSPSPESAADSPPVPSPTPFPHAPASSPAESPLKSPPAPPPSDLTPSPSPARVPSPSPAPAPSLTADSDFRNSIANGGGGETEASKGGMNGGKKAGIAVGVIAAACFVGIGGIVYKKRQDNIRRSQFGNAARSSFL</sequence>
<protein>
    <submittedName>
        <fullName evidence="5">Lysine-rich arabinogalactan protein 18-like</fullName>
    </submittedName>
</protein>
<feature type="compositionally biased region" description="Pro residues" evidence="1">
    <location>
        <begin position="66"/>
        <end position="93"/>
    </location>
</feature>
<evidence type="ECO:0000256" key="2">
    <source>
        <dbReference type="SAM" id="Phobius"/>
    </source>
</evidence>
<reference evidence="5" key="1">
    <citation type="submission" date="2025-08" db="UniProtKB">
        <authorList>
            <consortium name="RefSeq"/>
        </authorList>
    </citation>
    <scope>IDENTIFICATION</scope>
    <source>
        <tissue evidence="5">Young leaves</tissue>
    </source>
</reference>
<evidence type="ECO:0000256" key="1">
    <source>
        <dbReference type="SAM" id="MobiDB-lite"/>
    </source>
</evidence>
<gene>
    <name evidence="5" type="primary">LOC111490958</name>
</gene>
<keyword evidence="2" id="KW-1133">Transmembrane helix</keyword>